<dbReference type="Gene3D" id="3.40.710.10">
    <property type="entry name" value="DD-peptidase/beta-lactamase superfamily"/>
    <property type="match status" value="2"/>
</dbReference>
<dbReference type="Proteomes" id="UP000321577">
    <property type="component" value="Unassembled WGS sequence"/>
</dbReference>
<protein>
    <recommendedName>
        <fullName evidence="3">Penicillin-binding protein transpeptidase domain-containing protein</fullName>
    </recommendedName>
</protein>
<dbReference type="SUPFAM" id="SSF56601">
    <property type="entry name" value="beta-lactamase/transpeptidase-like"/>
    <property type="match status" value="1"/>
</dbReference>
<evidence type="ECO:0000313" key="2">
    <source>
        <dbReference type="Proteomes" id="UP000321577"/>
    </source>
</evidence>
<dbReference type="EMBL" id="BKAG01000074">
    <property type="protein sequence ID" value="GEP46167.1"/>
    <property type="molecule type" value="Genomic_DNA"/>
</dbReference>
<dbReference type="AlphaFoldDB" id="A0A512MHE6"/>
<dbReference type="PROSITE" id="PS51318">
    <property type="entry name" value="TAT"/>
    <property type="match status" value="1"/>
</dbReference>
<gene>
    <name evidence="1" type="ORF">BGE01nite_54580</name>
</gene>
<organism evidence="1 2">
    <name type="scientific">Brevifollis gellanilyticus</name>
    <dbReference type="NCBI Taxonomy" id="748831"/>
    <lineage>
        <taxon>Bacteria</taxon>
        <taxon>Pseudomonadati</taxon>
        <taxon>Verrucomicrobiota</taxon>
        <taxon>Verrucomicrobiia</taxon>
        <taxon>Verrucomicrobiales</taxon>
        <taxon>Verrucomicrobiaceae</taxon>
    </lineage>
</organism>
<evidence type="ECO:0000313" key="1">
    <source>
        <dbReference type="EMBL" id="GEP46167.1"/>
    </source>
</evidence>
<sequence>MSHSRRDWLRAMLASAPAALTGCVTTGGGATRRNTAQWEFHERFLASGARFHYRPYGGLGRAWTTQLDRFYRAHRTDSRIGYAVKNLHTGQYLVEHQSDRLFFGGSMPKPPIAAMLLEKRQGACSYNEFMHIVYVCEKSVNASWVALQSRLTPSDEAMFKWRYHLPQADVLGNQLSPRFYAEFLERCVNYRLEHGCELLLEGMRRDQYSFGRLYLPRHITYAGSKTGNYGEWDHEAVFFYNGSTPYAITLFSRGNFAPGKSNIPLGAMIGGLYREYVG</sequence>
<reference evidence="1 2" key="1">
    <citation type="submission" date="2019-07" db="EMBL/GenBank/DDBJ databases">
        <title>Whole genome shotgun sequence of Brevifollis gellanilyticus NBRC 108608.</title>
        <authorList>
            <person name="Hosoyama A."/>
            <person name="Uohara A."/>
            <person name="Ohji S."/>
            <person name="Ichikawa N."/>
        </authorList>
    </citation>
    <scope>NUCLEOTIDE SEQUENCE [LARGE SCALE GENOMIC DNA]</scope>
    <source>
        <strain evidence="1 2">NBRC 108608</strain>
    </source>
</reference>
<dbReference type="PROSITE" id="PS51257">
    <property type="entry name" value="PROKAR_LIPOPROTEIN"/>
    <property type="match status" value="1"/>
</dbReference>
<keyword evidence="2" id="KW-1185">Reference proteome</keyword>
<dbReference type="InterPro" id="IPR006311">
    <property type="entry name" value="TAT_signal"/>
</dbReference>
<dbReference type="RefSeq" id="WP_146855787.1">
    <property type="nucleotide sequence ID" value="NZ_BKAG01000074.1"/>
</dbReference>
<proteinExistence type="predicted"/>
<accession>A0A512MHE6</accession>
<dbReference type="OrthoDB" id="9819027at2"/>
<dbReference type="InterPro" id="IPR012338">
    <property type="entry name" value="Beta-lactam/transpept-like"/>
</dbReference>
<evidence type="ECO:0008006" key="3">
    <source>
        <dbReference type="Google" id="ProtNLM"/>
    </source>
</evidence>
<comment type="caution">
    <text evidence="1">The sequence shown here is derived from an EMBL/GenBank/DDBJ whole genome shotgun (WGS) entry which is preliminary data.</text>
</comment>
<name>A0A512MHE6_9BACT</name>